<name>A0ABS1JU42_9BURK</name>
<reference evidence="1 2" key="1">
    <citation type="journal article" date="2017" name="Int. J. Syst. Evol. Microbiol.">
        <title>Ramlibacter alkalitolerans sp. nov., alkali-tolerant bacterium isolated from soil of ginseng.</title>
        <authorList>
            <person name="Lee D.H."/>
            <person name="Cha C.J."/>
        </authorList>
    </citation>
    <scope>NUCLEOTIDE SEQUENCE [LARGE SCALE GENOMIC DNA]</scope>
    <source>
        <strain evidence="1 2">KACC 19305</strain>
    </source>
</reference>
<comment type="caution">
    <text evidence="1">The sequence shown here is derived from an EMBL/GenBank/DDBJ whole genome shotgun (WGS) entry which is preliminary data.</text>
</comment>
<keyword evidence="2" id="KW-1185">Reference proteome</keyword>
<proteinExistence type="predicted"/>
<dbReference type="Proteomes" id="UP000622707">
    <property type="component" value="Unassembled WGS sequence"/>
</dbReference>
<evidence type="ECO:0000313" key="1">
    <source>
        <dbReference type="EMBL" id="MBL0427819.1"/>
    </source>
</evidence>
<evidence type="ECO:0000313" key="2">
    <source>
        <dbReference type="Proteomes" id="UP000622707"/>
    </source>
</evidence>
<accession>A0ABS1JU42</accession>
<dbReference type="RefSeq" id="WP_201692450.1">
    <property type="nucleotide sequence ID" value="NZ_JAEQND010000013.1"/>
</dbReference>
<protein>
    <recommendedName>
        <fullName evidence="3">DUF4132 domain-containing protein</fullName>
    </recommendedName>
</protein>
<evidence type="ECO:0008006" key="3">
    <source>
        <dbReference type="Google" id="ProtNLM"/>
    </source>
</evidence>
<gene>
    <name evidence="1" type="ORF">JI746_22120</name>
</gene>
<sequence length="667" mass="72996">MFNLEELPIVDDELVPAPAKPAPVAVPPIHTIDGQVMRLKAAAAAFRAGESAEVELLEFEGRKLLVSDLVQEAFKEALSACNTADSLAELAKLDASFKASNVDYLVAAVRHDCAPALAEALPLISLMGGAARHMEPGPNFFASLRAQPTEVQANWLLAVGQTNPSVILDAAKMPMGELLAAWKDLGWTSVESAARLAGNSLHSRAFETMPDEAWARQVHEARAVVVPWMRELPPWERPEGDARKYLLKLRVLDVIAGNKRPQLGLVLSNLSGRFRGPAGAIEEHSTGLVPFLLRADTMRTLEYFCADGHSHLRTDPWNKGVKEALSTIGQDVIDAASPQVLCYLAELRDGRVYTQELFERAVGPAWAANAVMSYANELSAALVVHGTLPDDPTETAKLYAALTRPRCAGNHGWHGSLRLDADNMARLFRHAGEVSWHEHVELPFVKKHFTANRMLEHTSDGRNVLHYGGPFVVAHVMKTLPAEDFVRLLNEPDARGATPPFTMSEATIAHLHANSPGGVIRGVDPFQKSGPYELWKARPQFKPEAHYAMAKAGEHLRANIIGRSADTSKVYLRVQSCAGKDFSRKTGEKGCCGRLQYDAKRDVLVFYAGHMSDHDISHYGVTTVPELLDAVVNRALAGVLKEYDNRGHLNSLRAPEPKKTKSKGAER</sequence>
<organism evidence="1 2">
    <name type="scientific">Ramlibacter alkalitolerans</name>
    <dbReference type="NCBI Taxonomy" id="2039631"/>
    <lineage>
        <taxon>Bacteria</taxon>
        <taxon>Pseudomonadati</taxon>
        <taxon>Pseudomonadota</taxon>
        <taxon>Betaproteobacteria</taxon>
        <taxon>Burkholderiales</taxon>
        <taxon>Comamonadaceae</taxon>
        <taxon>Ramlibacter</taxon>
    </lineage>
</organism>
<dbReference type="EMBL" id="JAEQND010000013">
    <property type="protein sequence ID" value="MBL0427819.1"/>
    <property type="molecule type" value="Genomic_DNA"/>
</dbReference>